<reference evidence="1 2" key="1">
    <citation type="submission" date="2015-03" db="EMBL/GenBank/DDBJ databases">
        <title>Genome sequence of Tenacibaculum sp. S2-2, isolated from intestinal microbiota of sea cucumber, Apostichopus japonicas.</title>
        <authorList>
            <person name="Shao Z."/>
            <person name="Wang L."/>
            <person name="Li X."/>
        </authorList>
    </citation>
    <scope>NUCLEOTIDE SEQUENCE [LARGE SCALE GENOMIC DNA]</scope>
    <source>
        <strain evidence="1 2">S2-2</strain>
    </source>
</reference>
<name>A0A1Y2PGL7_9FLAO</name>
<dbReference type="Proteomes" id="UP000194221">
    <property type="component" value="Unassembled WGS sequence"/>
</dbReference>
<evidence type="ECO:0000313" key="2">
    <source>
        <dbReference type="Proteomes" id="UP000194221"/>
    </source>
</evidence>
<dbReference type="InParanoid" id="A0A1Y2PGL7"/>
<dbReference type="RefSeq" id="WP_086028945.1">
    <property type="nucleotide sequence ID" value="NZ_LAPZ01000001.1"/>
</dbReference>
<evidence type="ECO:0008006" key="3">
    <source>
        <dbReference type="Google" id="ProtNLM"/>
    </source>
</evidence>
<accession>A0A1Y2PGL7</accession>
<keyword evidence="2" id="KW-1185">Reference proteome</keyword>
<protein>
    <recommendedName>
        <fullName evidence="3">Lipocalin-like domain-containing protein</fullName>
    </recommendedName>
</protein>
<organism evidence="1 2">
    <name type="scientific">Tenacibaculum holothuriorum</name>
    <dbReference type="NCBI Taxonomy" id="1635173"/>
    <lineage>
        <taxon>Bacteria</taxon>
        <taxon>Pseudomonadati</taxon>
        <taxon>Bacteroidota</taxon>
        <taxon>Flavobacteriia</taxon>
        <taxon>Flavobacteriales</taxon>
        <taxon>Flavobacteriaceae</taxon>
        <taxon>Tenacibaculum</taxon>
    </lineage>
</organism>
<dbReference type="AlphaFoldDB" id="A0A1Y2PGL7"/>
<sequence>MVWGERQNENAVFEIKNDTLKYIEYYNTTYLISLDENIFTIRYSDNKILSQNRLLKLTKDSLVLENDDKTLLKLFNTIDNKTSNSQ</sequence>
<gene>
    <name evidence="1" type="ORF">WH52_00395</name>
</gene>
<dbReference type="EMBL" id="LAPZ01000001">
    <property type="protein sequence ID" value="OSY89151.1"/>
    <property type="molecule type" value="Genomic_DNA"/>
</dbReference>
<comment type="caution">
    <text evidence="1">The sequence shown here is derived from an EMBL/GenBank/DDBJ whole genome shotgun (WGS) entry which is preliminary data.</text>
</comment>
<proteinExistence type="predicted"/>
<evidence type="ECO:0000313" key="1">
    <source>
        <dbReference type="EMBL" id="OSY89151.1"/>
    </source>
</evidence>